<dbReference type="InterPro" id="IPR050600">
    <property type="entry name" value="SETD3_SETD6_MTase"/>
</dbReference>
<accession>A0AAF0EQD6</accession>
<dbReference type="GO" id="GO:0016279">
    <property type="term" value="F:protein-lysine N-methyltransferase activity"/>
    <property type="evidence" value="ECO:0007669"/>
    <property type="project" value="TreeGrafter"/>
</dbReference>
<dbReference type="InterPro" id="IPR046341">
    <property type="entry name" value="SET_dom_sf"/>
</dbReference>
<evidence type="ECO:0008006" key="3">
    <source>
        <dbReference type="Google" id="ProtNLM"/>
    </source>
</evidence>
<keyword evidence="2" id="KW-1185">Reference proteome</keyword>
<evidence type="ECO:0000313" key="2">
    <source>
        <dbReference type="Proteomes" id="UP001213623"/>
    </source>
</evidence>
<sequence length="293" mass="33530">MENPLPSAPFQNVTQHEPYVRLVPTQFQNSLTFSASELQLLEGTSLHYATTQRLENLRQSAKAMREWLQHSSEKHPDDALHVLADYAKTETWENLWIWADMAYASRSFPPQVGGWPTEDEPILIPGFDALNHRRGEPVTWSFEATNEAFFTLNRGCEPKEQVFNNYGAKSNEELLMTYGFVEPGGPDDVLVLSLRSNLSQPQSVHYWKRSDPDPPASFLEQCRGTSAEDNDDPISSLLDEVHAIEAMEQMTRQKRKVFKRIQAEVDDAVPFKDAHDFIRADVLTMIQEYRKGM</sequence>
<dbReference type="GO" id="GO:0005634">
    <property type="term" value="C:nucleus"/>
    <property type="evidence" value="ECO:0007669"/>
    <property type="project" value="TreeGrafter"/>
</dbReference>
<dbReference type="PANTHER" id="PTHR13271">
    <property type="entry name" value="UNCHARACTERIZED PUTATIVE METHYLTRANSFERASE"/>
    <property type="match status" value="1"/>
</dbReference>
<dbReference type="PANTHER" id="PTHR13271:SF147">
    <property type="entry name" value="PROTEIN-LYSINE N-METHYLTRANSFERASE EFM1-RELATED"/>
    <property type="match status" value="1"/>
</dbReference>
<dbReference type="EMBL" id="CP119894">
    <property type="protein sequence ID" value="WFD26866.1"/>
    <property type="molecule type" value="Genomic_DNA"/>
</dbReference>
<name>A0AAF0EQD6_9BASI</name>
<dbReference type="Gene3D" id="3.90.1410.10">
    <property type="entry name" value="set domain protein methyltransferase, domain 1"/>
    <property type="match status" value="1"/>
</dbReference>
<proteinExistence type="predicted"/>
<dbReference type="AlphaFoldDB" id="A0AAF0EQD6"/>
<organism evidence="1 2">
    <name type="scientific">Malassezia nana</name>
    <dbReference type="NCBI Taxonomy" id="180528"/>
    <lineage>
        <taxon>Eukaryota</taxon>
        <taxon>Fungi</taxon>
        <taxon>Dikarya</taxon>
        <taxon>Basidiomycota</taxon>
        <taxon>Ustilaginomycotina</taxon>
        <taxon>Malasseziomycetes</taxon>
        <taxon>Malasseziales</taxon>
        <taxon>Malasseziaceae</taxon>
        <taxon>Malassezia</taxon>
    </lineage>
</organism>
<evidence type="ECO:0000313" key="1">
    <source>
        <dbReference type="EMBL" id="WFD26866.1"/>
    </source>
</evidence>
<gene>
    <name evidence="1" type="ORF">MNAN1_001855</name>
</gene>
<reference evidence="1" key="1">
    <citation type="submission" date="2023-03" db="EMBL/GenBank/DDBJ databases">
        <title>Mating type loci evolution in Malassezia.</title>
        <authorList>
            <person name="Coelho M.A."/>
        </authorList>
    </citation>
    <scope>NUCLEOTIDE SEQUENCE</scope>
    <source>
        <strain evidence="1">CBS 9557</strain>
    </source>
</reference>
<dbReference type="Proteomes" id="UP001213623">
    <property type="component" value="Chromosome 3"/>
</dbReference>
<protein>
    <recommendedName>
        <fullName evidence="3">SET domain-containing protein</fullName>
    </recommendedName>
</protein>
<dbReference type="SUPFAM" id="SSF82199">
    <property type="entry name" value="SET domain"/>
    <property type="match status" value="1"/>
</dbReference>